<dbReference type="SUPFAM" id="SSF48576">
    <property type="entry name" value="Terpenoid synthases"/>
    <property type="match status" value="1"/>
</dbReference>
<sequence length="315" mass="33467">MTNPGVSQPPVSSERESEALRVSLKERAVAIEAMLGRLIPQTKGAEARLMDAMRYATLGGGKRLRGYLVAEVASLFSSNADVDEGGAYRAAASVEMLHAYSLVHDDLPAMDDDDLRRGQPSTHRKFDEATAILAGDALQTRAFEVLAEIDTHPDAAVRLDLVLALAQASGAAGMVGGQMIDMEGEGRALSLAEVSHLHALKTGCLIRFSAEAGAILGRANPGQRRQIVAYGRDIGAAFQIADDVLDATASAEELGKTAGKDLAAEKSTFVALLGIEGARSQAETLAQRACDALHIFGDKAERLRDLARYVVERRS</sequence>
<evidence type="ECO:0000256" key="4">
    <source>
        <dbReference type="ARBA" id="ARBA00022723"/>
    </source>
</evidence>
<dbReference type="InterPro" id="IPR000092">
    <property type="entry name" value="Polyprenyl_synt"/>
</dbReference>
<dbReference type="Pfam" id="PF00348">
    <property type="entry name" value="polyprenyl_synt"/>
    <property type="match status" value="1"/>
</dbReference>
<evidence type="ECO:0000256" key="6">
    <source>
        <dbReference type="ARBA" id="ARBA00023229"/>
    </source>
</evidence>
<dbReference type="InterPro" id="IPR053378">
    <property type="entry name" value="Prenyl_diphosphate_synthase"/>
</dbReference>
<reference evidence="8 9" key="1">
    <citation type="journal article" date="2020" name="Int. J. Syst. Evol. Microbiol.">
        <title>Novel acetic acid bacteria from cider fermentations: Acetobacter conturbans sp. nov. and Acetobacter fallax sp. nov.</title>
        <authorList>
            <person name="Sombolestani A.S."/>
            <person name="Cleenwerck I."/>
            <person name="Cnockaert M."/>
            <person name="Borremans W."/>
            <person name="Wieme A.D."/>
            <person name="De Vuyst L."/>
            <person name="Vandamme P."/>
        </authorList>
    </citation>
    <scope>NUCLEOTIDE SEQUENCE [LARGE SCALE GENOMIC DNA]</scope>
    <source>
        <strain evidence="8 9">LMG 1637</strain>
    </source>
</reference>
<dbReference type="SFLD" id="SFLDS00005">
    <property type="entry name" value="Isoprenoid_Synthase_Type_I"/>
    <property type="match status" value="1"/>
</dbReference>
<evidence type="ECO:0000256" key="3">
    <source>
        <dbReference type="ARBA" id="ARBA00022679"/>
    </source>
</evidence>
<dbReference type="Proteomes" id="UP000615326">
    <property type="component" value="Unassembled WGS sequence"/>
</dbReference>
<dbReference type="EMBL" id="WOSW01000009">
    <property type="protein sequence ID" value="NHO32243.1"/>
    <property type="molecule type" value="Genomic_DNA"/>
</dbReference>
<accession>A0ABX0K8W7</accession>
<comment type="similarity">
    <text evidence="2 7">Belongs to the FPP/GGPP synthase family.</text>
</comment>
<comment type="caution">
    <text evidence="8">The sequence shown here is derived from an EMBL/GenBank/DDBJ whole genome shotgun (WGS) entry which is preliminary data.</text>
</comment>
<evidence type="ECO:0000313" key="8">
    <source>
        <dbReference type="EMBL" id="NHO32243.1"/>
    </source>
</evidence>
<evidence type="ECO:0000313" key="9">
    <source>
        <dbReference type="Proteomes" id="UP000615326"/>
    </source>
</evidence>
<dbReference type="PROSITE" id="PS00723">
    <property type="entry name" value="POLYPRENYL_SYNTHASE_1"/>
    <property type="match status" value="1"/>
</dbReference>
<keyword evidence="9" id="KW-1185">Reference proteome</keyword>
<dbReference type="PANTHER" id="PTHR43281:SF1">
    <property type="entry name" value="FARNESYL DIPHOSPHATE SYNTHASE"/>
    <property type="match status" value="1"/>
</dbReference>
<proteinExistence type="inferred from homology"/>
<name>A0ABX0K8W7_9PROT</name>
<keyword evidence="5" id="KW-0460">Magnesium</keyword>
<dbReference type="PANTHER" id="PTHR43281">
    <property type="entry name" value="FARNESYL DIPHOSPHATE SYNTHASE"/>
    <property type="match status" value="1"/>
</dbReference>
<dbReference type="SFLD" id="SFLDG01017">
    <property type="entry name" value="Polyprenyl_Transferase_Like"/>
    <property type="match status" value="1"/>
</dbReference>
<keyword evidence="4" id="KW-0479">Metal-binding</keyword>
<organism evidence="8 9">
    <name type="scientific">Acetobacter fallax</name>
    <dbReference type="NCBI Taxonomy" id="1737473"/>
    <lineage>
        <taxon>Bacteria</taxon>
        <taxon>Pseudomonadati</taxon>
        <taxon>Pseudomonadota</taxon>
        <taxon>Alphaproteobacteria</taxon>
        <taxon>Acetobacterales</taxon>
        <taxon>Acetobacteraceae</taxon>
        <taxon>Acetobacter</taxon>
    </lineage>
</organism>
<dbReference type="InterPro" id="IPR033749">
    <property type="entry name" value="Polyprenyl_synt_CS"/>
</dbReference>
<evidence type="ECO:0000256" key="7">
    <source>
        <dbReference type="RuleBase" id="RU004466"/>
    </source>
</evidence>
<dbReference type="RefSeq" id="WP_173576780.1">
    <property type="nucleotide sequence ID" value="NZ_WOSW01000009.1"/>
</dbReference>
<dbReference type="NCBIfam" id="NF045485">
    <property type="entry name" value="FPPsyn"/>
    <property type="match status" value="1"/>
</dbReference>
<dbReference type="InterPro" id="IPR008949">
    <property type="entry name" value="Isoprenoid_synthase_dom_sf"/>
</dbReference>
<keyword evidence="3 7" id="KW-0808">Transferase</keyword>
<keyword evidence="6" id="KW-0414">Isoprene biosynthesis</keyword>
<evidence type="ECO:0000256" key="2">
    <source>
        <dbReference type="ARBA" id="ARBA00006706"/>
    </source>
</evidence>
<evidence type="ECO:0000256" key="5">
    <source>
        <dbReference type="ARBA" id="ARBA00022842"/>
    </source>
</evidence>
<evidence type="ECO:0000256" key="1">
    <source>
        <dbReference type="ARBA" id="ARBA00001946"/>
    </source>
</evidence>
<dbReference type="Gene3D" id="1.10.600.10">
    <property type="entry name" value="Farnesyl Diphosphate Synthase"/>
    <property type="match status" value="1"/>
</dbReference>
<dbReference type="PROSITE" id="PS00444">
    <property type="entry name" value="POLYPRENYL_SYNTHASE_2"/>
    <property type="match status" value="1"/>
</dbReference>
<gene>
    <name evidence="8" type="ORF">GOB84_06645</name>
</gene>
<dbReference type="CDD" id="cd00685">
    <property type="entry name" value="Trans_IPPS_HT"/>
    <property type="match status" value="1"/>
</dbReference>
<protein>
    <submittedName>
        <fullName evidence="8">Polyprenyl synthetase family protein</fullName>
    </submittedName>
</protein>
<comment type="cofactor">
    <cofactor evidence="1">
        <name>Mg(2+)</name>
        <dbReference type="ChEBI" id="CHEBI:18420"/>
    </cofactor>
</comment>